<dbReference type="EMBL" id="MBDL01000013">
    <property type="protein sequence ID" value="ODA11985.1"/>
    <property type="molecule type" value="Genomic_DNA"/>
</dbReference>
<organism evidence="1 2">
    <name type="scientific">Acinetobacter celticus</name>
    <dbReference type="NCBI Taxonomy" id="1891224"/>
    <lineage>
        <taxon>Bacteria</taxon>
        <taxon>Pseudomonadati</taxon>
        <taxon>Pseudomonadota</taxon>
        <taxon>Gammaproteobacteria</taxon>
        <taxon>Moraxellales</taxon>
        <taxon>Moraxellaceae</taxon>
        <taxon>Acinetobacter</taxon>
    </lineage>
</organism>
<dbReference type="AlphaFoldDB" id="A0A1C3CTD2"/>
<accession>A0A1C3CTD2</accession>
<name>A0A1C3CTD2_9GAMM</name>
<comment type="caution">
    <text evidence="1">The sequence shown here is derived from an EMBL/GenBank/DDBJ whole genome shotgun (WGS) entry which is preliminary data.</text>
</comment>
<dbReference type="OrthoDB" id="6705434at2"/>
<dbReference type="Proteomes" id="UP000186553">
    <property type="component" value="Unassembled WGS sequence"/>
</dbReference>
<gene>
    <name evidence="1" type="ORF">BBP83_12540</name>
</gene>
<sequence length="62" mass="7195">MRKQKILDFGLEQIEVLISELQETFDEFHANLGPFALDEFGVSIEIKTKSGEYSYNLEQLKN</sequence>
<evidence type="ECO:0000313" key="1">
    <source>
        <dbReference type="EMBL" id="ODA11985.1"/>
    </source>
</evidence>
<protein>
    <submittedName>
        <fullName evidence="1">Uncharacterized protein</fullName>
    </submittedName>
</protein>
<evidence type="ECO:0000313" key="2">
    <source>
        <dbReference type="Proteomes" id="UP000186553"/>
    </source>
</evidence>
<proteinExistence type="predicted"/>
<keyword evidence="2" id="KW-1185">Reference proteome</keyword>
<dbReference type="RefSeq" id="WP_068889462.1">
    <property type="nucleotide sequence ID" value="NZ_CBCRUU010000015.1"/>
</dbReference>
<reference evidence="1 2" key="1">
    <citation type="submission" date="2016-07" db="EMBL/GenBank/DDBJ databases">
        <title>Acinetobacter sp. ANC 4603.</title>
        <authorList>
            <person name="Radolfova-Krizova L."/>
            <person name="Nemec A."/>
        </authorList>
    </citation>
    <scope>NUCLEOTIDE SEQUENCE [LARGE SCALE GENOMIC DNA]</scope>
    <source>
        <strain evidence="1 2">ANC 4603</strain>
    </source>
</reference>